<protein>
    <recommendedName>
        <fullName evidence="3">DH domain-containing protein</fullName>
    </recommendedName>
</protein>
<evidence type="ECO:0000313" key="5">
    <source>
        <dbReference type="Proteomes" id="UP000290189"/>
    </source>
</evidence>
<keyword evidence="1" id="KW-0175">Coiled coil</keyword>
<dbReference type="PROSITE" id="PS50010">
    <property type="entry name" value="DH_2"/>
    <property type="match status" value="1"/>
</dbReference>
<feature type="region of interest" description="Disordered" evidence="2">
    <location>
        <begin position="375"/>
        <end position="443"/>
    </location>
</feature>
<feature type="domain" description="DH" evidence="3">
    <location>
        <begin position="691"/>
        <end position="859"/>
    </location>
</feature>
<feature type="compositionally biased region" description="Basic residues" evidence="2">
    <location>
        <begin position="562"/>
        <end position="574"/>
    </location>
</feature>
<feature type="region of interest" description="Disordered" evidence="2">
    <location>
        <begin position="639"/>
        <end position="671"/>
    </location>
</feature>
<dbReference type="Gene3D" id="2.30.29.30">
    <property type="entry name" value="Pleckstrin-homology domain (PH domain)/Phosphotyrosine-binding domain (PTB)"/>
    <property type="match status" value="1"/>
</dbReference>
<keyword evidence="4" id="KW-0496">Mitochondrion</keyword>
<proteinExistence type="predicted"/>
<evidence type="ECO:0000256" key="1">
    <source>
        <dbReference type="SAM" id="Coils"/>
    </source>
</evidence>
<dbReference type="InterPro" id="IPR035899">
    <property type="entry name" value="DBL_dom_sf"/>
</dbReference>
<feature type="coiled-coil region" evidence="1">
    <location>
        <begin position="68"/>
        <end position="134"/>
    </location>
</feature>
<dbReference type="Gene3D" id="1.20.900.10">
    <property type="entry name" value="Dbl homology (DH) domain"/>
    <property type="match status" value="1"/>
</dbReference>
<organism evidence="4 5">
    <name type="scientific">Plasmodiophora brassicae</name>
    <name type="common">Clubroot disease agent</name>
    <dbReference type="NCBI Taxonomy" id="37360"/>
    <lineage>
        <taxon>Eukaryota</taxon>
        <taxon>Sar</taxon>
        <taxon>Rhizaria</taxon>
        <taxon>Endomyxa</taxon>
        <taxon>Phytomyxea</taxon>
        <taxon>Plasmodiophorida</taxon>
        <taxon>Plasmodiophoridae</taxon>
        <taxon>Plasmodiophora</taxon>
    </lineage>
</organism>
<evidence type="ECO:0000313" key="4">
    <source>
        <dbReference type="EMBL" id="SPR00459.1"/>
    </source>
</evidence>
<feature type="compositionally biased region" description="Basic residues" evidence="2">
    <location>
        <begin position="470"/>
        <end position="484"/>
    </location>
</feature>
<reference evidence="4 5" key="1">
    <citation type="submission" date="2018-03" db="EMBL/GenBank/DDBJ databases">
        <authorList>
            <person name="Fogelqvist J."/>
        </authorList>
    </citation>
    <scope>NUCLEOTIDE SEQUENCE [LARGE SCALE GENOMIC DNA]</scope>
</reference>
<feature type="compositionally biased region" description="Basic and acidic residues" evidence="2">
    <location>
        <begin position="541"/>
        <end position="550"/>
    </location>
</feature>
<dbReference type="InterPro" id="IPR011993">
    <property type="entry name" value="PH-like_dom_sf"/>
</dbReference>
<dbReference type="SUPFAM" id="SSF57997">
    <property type="entry name" value="Tropomyosin"/>
    <property type="match status" value="1"/>
</dbReference>
<gene>
    <name evidence="4" type="ORF">PLBR_LOCUS7674</name>
</gene>
<dbReference type="AlphaFoldDB" id="A0A3P3YK08"/>
<dbReference type="Proteomes" id="UP000290189">
    <property type="component" value="Unassembled WGS sequence"/>
</dbReference>
<accession>A0A3P3YK08</accession>
<dbReference type="GO" id="GO:0005085">
    <property type="term" value="F:guanyl-nucleotide exchange factor activity"/>
    <property type="evidence" value="ECO:0007669"/>
    <property type="project" value="InterPro"/>
</dbReference>
<feature type="region of interest" description="Disordered" evidence="2">
    <location>
        <begin position="541"/>
        <end position="606"/>
    </location>
</feature>
<evidence type="ECO:0000259" key="3">
    <source>
        <dbReference type="PROSITE" id="PS50010"/>
    </source>
</evidence>
<name>A0A3P3YK08_PLABS</name>
<feature type="compositionally biased region" description="Basic and acidic residues" evidence="2">
    <location>
        <begin position="375"/>
        <end position="388"/>
    </location>
</feature>
<evidence type="ECO:0000256" key="2">
    <source>
        <dbReference type="SAM" id="MobiDB-lite"/>
    </source>
</evidence>
<geneLocation type="mitochondrion" evidence="4"/>
<feature type="compositionally biased region" description="Basic and acidic residues" evidence="2">
    <location>
        <begin position="581"/>
        <end position="596"/>
    </location>
</feature>
<feature type="compositionally biased region" description="Acidic residues" evidence="2">
    <location>
        <begin position="400"/>
        <end position="413"/>
    </location>
</feature>
<dbReference type="EMBL" id="OVEO01000014">
    <property type="protein sequence ID" value="SPR00459.1"/>
    <property type="molecule type" value="Genomic_DNA"/>
</dbReference>
<dbReference type="InterPro" id="IPR000219">
    <property type="entry name" value="DH_dom"/>
</dbReference>
<sequence>MMARAEGYYEEYQRQRLLQQIQSRAATSERGTGAHLLTDRAAYISYLEIQLDRVSASCMAVQAFSDRIQQIQEQTSLLESRLQSVTQELHLANAERDRALEKLGQGDNTINERIRSIENRCQAMESQLKSVTVDVPDIETQVHKIVKSRLMTIEAANSTLAATLNATIEKRVEALSHSQVMTERKLNHAMAKNKDTMETSWKAAEHRLTSAWQRSLADVTDRFATIKSEVLRDVRQQLDIDDLNNRRDAVSMQLGVLQEQVAALRPGLTQHLASLSERVSNMERDDERQGQVLDEVRERARSAELACSRLARDALKKIETNRSEIMKAMEDLKRPSTFEAEIRREFQRREQALSTLMQNTEKQVARLTRAIEQVQERHEEGPEPDVPRNESSIPTSDTVDTSDDEDVAPEEDSPPQPPWFGMLDDIRRRPRHPTPSPIRGPAFDCRKDVDDILRTIDVIDKAERGAKRSATGKRVKAPAKKPKPKSGADGRKRTARTSPRIRYLDAIGTRIVESRPMSTLTLDSDDGDGDLSRKMEDCAMKDDSVSEKSLPRYPSASSAAIGRRHAKRGVHHGRQSQLNDGDDKKSRKRAVKEGERVQPGLAVGNQGVAPENADIWAFKLEKGDDTGSDVASECESVLSEIDSGRNSHQRKLPLLDISEEAPAPDDKSPRKVRFNRKVSVSNTAPFTKPDLVYGIVSELLQSERSYLDALLQLGQLVLTPLEKALRDANPTTATVIQRLLNLHRIIYSSQKRFFCAVRDRSSLSYRQGTPMALADVFLMEGPLFSVYRELAALFDDVCCAIFYPGIDGDDFARPVCTFPISRTRAQALLRSPLERVCSYQAFAGNLRSLVDEGIDRDALDLWTAEAADAMHDAQHALCSEFNREKIEEFEQRIGQKILRRGRVLIRADQVTARVGEFCSDRFALLFDDRLLLCDNASGNGNLTVVDSLDLKSVKLVDDERYRPAAAFDNTDTWIHLVVSDTSSTLSLKTGKVLNKLCWMHDLRQWIAKATASCPHQ</sequence>
<dbReference type="SUPFAM" id="SSF48065">
    <property type="entry name" value="DBL homology domain (DH-domain)"/>
    <property type="match status" value="1"/>
</dbReference>
<feature type="region of interest" description="Disordered" evidence="2">
    <location>
        <begin position="464"/>
        <end position="502"/>
    </location>
</feature>